<dbReference type="Proteomes" id="UP000244005">
    <property type="component" value="Unassembled WGS sequence"/>
</dbReference>
<organism evidence="1 2">
    <name type="scientific">Marchantia polymorpha</name>
    <name type="common">Common liverwort</name>
    <name type="synonym">Marchantia aquatica</name>
    <dbReference type="NCBI Taxonomy" id="3197"/>
    <lineage>
        <taxon>Eukaryota</taxon>
        <taxon>Viridiplantae</taxon>
        <taxon>Streptophyta</taxon>
        <taxon>Embryophyta</taxon>
        <taxon>Marchantiophyta</taxon>
        <taxon>Marchantiopsida</taxon>
        <taxon>Marchantiidae</taxon>
        <taxon>Marchantiales</taxon>
        <taxon>Marchantiaceae</taxon>
        <taxon>Marchantia</taxon>
    </lineage>
</organism>
<protein>
    <submittedName>
        <fullName evidence="1">Uncharacterized protein</fullName>
    </submittedName>
</protein>
<sequence>MYDNRPYIPVLIWGTAGLIPLSLRHPVTMVYPASDLVRDLVRQCSFRGLYDRTNQLPPSSEQKKDSSFEQLNNCLFVMVTQVGHSNGRGGAHISFHQARALASEGSDICAPGNAGPIVSVRDILIKVVNTGFSSHQRIGTNRTSNVFRRRRLWLKT</sequence>
<accession>A0A2R6X2W5</accession>
<dbReference type="EMBL" id="KZ772712">
    <property type="protein sequence ID" value="PTQ40447.1"/>
    <property type="molecule type" value="Genomic_DNA"/>
</dbReference>
<proteinExistence type="predicted"/>
<name>A0A2R6X2W5_MARPO</name>
<gene>
    <name evidence="1" type="ORF">MARPO_0040s0115</name>
</gene>
<reference evidence="2" key="1">
    <citation type="journal article" date="2017" name="Cell">
        <title>Insights into land plant evolution garnered from the Marchantia polymorpha genome.</title>
        <authorList>
            <person name="Bowman J.L."/>
            <person name="Kohchi T."/>
            <person name="Yamato K.T."/>
            <person name="Jenkins J."/>
            <person name="Shu S."/>
            <person name="Ishizaki K."/>
            <person name="Yamaoka S."/>
            <person name="Nishihama R."/>
            <person name="Nakamura Y."/>
            <person name="Berger F."/>
            <person name="Adam C."/>
            <person name="Aki S.S."/>
            <person name="Althoff F."/>
            <person name="Araki T."/>
            <person name="Arteaga-Vazquez M.A."/>
            <person name="Balasubrmanian S."/>
            <person name="Barry K."/>
            <person name="Bauer D."/>
            <person name="Boehm C.R."/>
            <person name="Briginshaw L."/>
            <person name="Caballero-Perez J."/>
            <person name="Catarino B."/>
            <person name="Chen F."/>
            <person name="Chiyoda S."/>
            <person name="Chovatia M."/>
            <person name="Davies K.M."/>
            <person name="Delmans M."/>
            <person name="Demura T."/>
            <person name="Dierschke T."/>
            <person name="Dolan L."/>
            <person name="Dorantes-Acosta A.E."/>
            <person name="Eklund D.M."/>
            <person name="Florent S.N."/>
            <person name="Flores-Sandoval E."/>
            <person name="Fujiyama A."/>
            <person name="Fukuzawa H."/>
            <person name="Galik B."/>
            <person name="Grimanelli D."/>
            <person name="Grimwood J."/>
            <person name="Grossniklaus U."/>
            <person name="Hamada T."/>
            <person name="Haseloff J."/>
            <person name="Hetherington A.J."/>
            <person name="Higo A."/>
            <person name="Hirakawa Y."/>
            <person name="Hundley H.N."/>
            <person name="Ikeda Y."/>
            <person name="Inoue K."/>
            <person name="Inoue S.I."/>
            <person name="Ishida S."/>
            <person name="Jia Q."/>
            <person name="Kakita M."/>
            <person name="Kanazawa T."/>
            <person name="Kawai Y."/>
            <person name="Kawashima T."/>
            <person name="Kennedy M."/>
            <person name="Kinose K."/>
            <person name="Kinoshita T."/>
            <person name="Kohara Y."/>
            <person name="Koide E."/>
            <person name="Komatsu K."/>
            <person name="Kopischke S."/>
            <person name="Kubo M."/>
            <person name="Kyozuka J."/>
            <person name="Lagercrantz U."/>
            <person name="Lin S.S."/>
            <person name="Lindquist E."/>
            <person name="Lipzen A.M."/>
            <person name="Lu C.W."/>
            <person name="De Luna E."/>
            <person name="Martienssen R.A."/>
            <person name="Minamino N."/>
            <person name="Mizutani M."/>
            <person name="Mizutani M."/>
            <person name="Mochizuki N."/>
            <person name="Monte I."/>
            <person name="Mosher R."/>
            <person name="Nagasaki H."/>
            <person name="Nakagami H."/>
            <person name="Naramoto S."/>
            <person name="Nishitani K."/>
            <person name="Ohtani M."/>
            <person name="Okamoto T."/>
            <person name="Okumura M."/>
            <person name="Phillips J."/>
            <person name="Pollak B."/>
            <person name="Reinders A."/>
            <person name="Rovekamp M."/>
            <person name="Sano R."/>
            <person name="Sawa S."/>
            <person name="Schmid M.W."/>
            <person name="Shirakawa M."/>
            <person name="Solano R."/>
            <person name="Spunde A."/>
            <person name="Suetsugu N."/>
            <person name="Sugano S."/>
            <person name="Sugiyama A."/>
            <person name="Sun R."/>
            <person name="Suzuki Y."/>
            <person name="Takenaka M."/>
            <person name="Takezawa D."/>
            <person name="Tomogane H."/>
            <person name="Tsuzuki M."/>
            <person name="Ueda T."/>
            <person name="Umeda M."/>
            <person name="Ward J.M."/>
            <person name="Watanabe Y."/>
            <person name="Yazaki K."/>
            <person name="Yokoyama R."/>
            <person name="Yoshitake Y."/>
            <person name="Yotsui I."/>
            <person name="Zachgo S."/>
            <person name="Schmutz J."/>
        </authorList>
    </citation>
    <scope>NUCLEOTIDE SEQUENCE [LARGE SCALE GENOMIC DNA]</scope>
    <source>
        <strain evidence="2">Tak-1</strain>
    </source>
</reference>
<dbReference type="AlphaFoldDB" id="A0A2R6X2W5"/>
<evidence type="ECO:0000313" key="1">
    <source>
        <dbReference type="EMBL" id="PTQ40447.1"/>
    </source>
</evidence>
<keyword evidence="2" id="KW-1185">Reference proteome</keyword>
<evidence type="ECO:0000313" key="2">
    <source>
        <dbReference type="Proteomes" id="UP000244005"/>
    </source>
</evidence>